<feature type="region of interest" description="Disordered" evidence="1">
    <location>
        <begin position="1"/>
        <end position="47"/>
    </location>
</feature>
<dbReference type="Proteomes" id="UP001066276">
    <property type="component" value="Chromosome 6"/>
</dbReference>
<gene>
    <name evidence="2" type="ORF">NDU88_002018</name>
</gene>
<protein>
    <submittedName>
        <fullName evidence="2">Uncharacterized protein</fullName>
    </submittedName>
</protein>
<organism evidence="2 3">
    <name type="scientific">Pleurodeles waltl</name>
    <name type="common">Iberian ribbed newt</name>
    <dbReference type="NCBI Taxonomy" id="8319"/>
    <lineage>
        <taxon>Eukaryota</taxon>
        <taxon>Metazoa</taxon>
        <taxon>Chordata</taxon>
        <taxon>Craniata</taxon>
        <taxon>Vertebrata</taxon>
        <taxon>Euteleostomi</taxon>
        <taxon>Amphibia</taxon>
        <taxon>Batrachia</taxon>
        <taxon>Caudata</taxon>
        <taxon>Salamandroidea</taxon>
        <taxon>Salamandridae</taxon>
        <taxon>Pleurodelinae</taxon>
        <taxon>Pleurodeles</taxon>
    </lineage>
</organism>
<evidence type="ECO:0000313" key="3">
    <source>
        <dbReference type="Proteomes" id="UP001066276"/>
    </source>
</evidence>
<accession>A0AAV7Q8K3</accession>
<dbReference type="EMBL" id="JANPWB010000010">
    <property type="protein sequence ID" value="KAJ1135580.1"/>
    <property type="molecule type" value="Genomic_DNA"/>
</dbReference>
<dbReference type="AlphaFoldDB" id="A0AAV7Q8K3"/>
<keyword evidence="3" id="KW-1185">Reference proteome</keyword>
<reference evidence="2" key="1">
    <citation type="journal article" date="2022" name="bioRxiv">
        <title>Sequencing and chromosome-scale assembly of the giantPleurodeles waltlgenome.</title>
        <authorList>
            <person name="Brown T."/>
            <person name="Elewa A."/>
            <person name="Iarovenko S."/>
            <person name="Subramanian E."/>
            <person name="Araus A.J."/>
            <person name="Petzold A."/>
            <person name="Susuki M."/>
            <person name="Suzuki K.-i.T."/>
            <person name="Hayashi T."/>
            <person name="Toyoda A."/>
            <person name="Oliveira C."/>
            <person name="Osipova E."/>
            <person name="Leigh N.D."/>
            <person name="Simon A."/>
            <person name="Yun M.H."/>
        </authorList>
    </citation>
    <scope>NUCLEOTIDE SEQUENCE</scope>
    <source>
        <strain evidence="2">20211129_DDA</strain>
        <tissue evidence="2">Liver</tissue>
    </source>
</reference>
<comment type="caution">
    <text evidence="2">The sequence shown here is derived from an EMBL/GenBank/DDBJ whole genome shotgun (WGS) entry which is preliminary data.</text>
</comment>
<evidence type="ECO:0000256" key="1">
    <source>
        <dbReference type="SAM" id="MobiDB-lite"/>
    </source>
</evidence>
<feature type="compositionally biased region" description="Polar residues" evidence="1">
    <location>
        <begin position="15"/>
        <end position="29"/>
    </location>
</feature>
<proteinExistence type="predicted"/>
<sequence>MQRGREPLVPREEQTSLSARTQEQTSTFAETWDRPLPLQAQTSPTADTDWKAVLRAGIQREQRCLSADTDERTDIAISNKSRHLNVQTHCTESEAARRTRRAVTEASGWNDTTSNI</sequence>
<name>A0AAV7Q8K3_PLEWA</name>
<feature type="compositionally biased region" description="Basic and acidic residues" evidence="1">
    <location>
        <begin position="1"/>
        <end position="14"/>
    </location>
</feature>
<evidence type="ECO:0000313" key="2">
    <source>
        <dbReference type="EMBL" id="KAJ1135580.1"/>
    </source>
</evidence>
<feature type="region of interest" description="Disordered" evidence="1">
    <location>
        <begin position="86"/>
        <end position="116"/>
    </location>
</feature>